<dbReference type="Proteomes" id="UP000308549">
    <property type="component" value="Unassembled WGS sequence"/>
</dbReference>
<gene>
    <name evidence="2" type="ORF">B0A50_04670</name>
</gene>
<feature type="compositionally biased region" description="Polar residues" evidence="1">
    <location>
        <begin position="176"/>
        <end position="201"/>
    </location>
</feature>
<organism evidence="2 3">
    <name type="scientific">Salinomyces thailandicus</name>
    <dbReference type="NCBI Taxonomy" id="706561"/>
    <lineage>
        <taxon>Eukaryota</taxon>
        <taxon>Fungi</taxon>
        <taxon>Dikarya</taxon>
        <taxon>Ascomycota</taxon>
        <taxon>Pezizomycotina</taxon>
        <taxon>Dothideomycetes</taxon>
        <taxon>Dothideomycetidae</taxon>
        <taxon>Mycosphaerellales</taxon>
        <taxon>Teratosphaeriaceae</taxon>
        <taxon>Salinomyces</taxon>
    </lineage>
</organism>
<comment type="caution">
    <text evidence="2">The sequence shown here is derived from an EMBL/GenBank/DDBJ whole genome shotgun (WGS) entry which is preliminary data.</text>
</comment>
<name>A0A4U0TUZ6_9PEZI</name>
<dbReference type="OrthoDB" id="3825471at2759"/>
<feature type="region of interest" description="Disordered" evidence="1">
    <location>
        <begin position="164"/>
        <end position="230"/>
    </location>
</feature>
<evidence type="ECO:0000313" key="3">
    <source>
        <dbReference type="Proteomes" id="UP000308549"/>
    </source>
</evidence>
<reference evidence="2 3" key="1">
    <citation type="submission" date="2017-03" db="EMBL/GenBank/DDBJ databases">
        <title>Genomes of endolithic fungi from Antarctica.</title>
        <authorList>
            <person name="Coleine C."/>
            <person name="Masonjones S."/>
            <person name="Stajich J.E."/>
        </authorList>
    </citation>
    <scope>NUCLEOTIDE SEQUENCE [LARGE SCALE GENOMIC DNA]</scope>
    <source>
        <strain evidence="2 3">CCFEE 6315</strain>
    </source>
</reference>
<dbReference type="EMBL" id="NAJL01000030">
    <property type="protein sequence ID" value="TKA26173.1"/>
    <property type="molecule type" value="Genomic_DNA"/>
</dbReference>
<accession>A0A4U0TUZ6</accession>
<protein>
    <recommendedName>
        <fullName evidence="4">PWWP domain-containing protein</fullName>
    </recommendedName>
</protein>
<sequence>MANTARPSPVVGSTWIWMYHGKVWPVVLCDENQTPEEFLRRRQHASEIPAILLGKKKYIWVLDNSRLVEPFDPTKDYLHGLLPFEQPDIQRKDDTKTTDEKSRRIGLKQDAMASEGAEYWSNVVKQRIEAMRLEAEIELKHSRRRKRSREIEADDYVEELKIVSARRRGAASSSRNETGQQNDRTSPQRLKNKQLITSGHTANEKYGRPIGAAADQPIATGNGGGEDNQYIKESTSLEDKTQHNVDEKDADKKLKTQLAREHNEQTVRDKPPSSNFCTIFIGEEKKGIQISLVAIKNHDFLANKVHYTPDLKSHINLWPSADITPNDFRPVLQYLLTDDFMPRFVSEKSGPAAQLQSVSLPAHKASAAETCAHVFVTASRLHLAALQMLVVEKLRTLSPLPPVYILIIARVSAQAIPTGCEAEELLFVWLVEHVAEYYYVLVRDHGRSLIAVLSQSETMHEAVLRKVVNDPKGCRKGMEE</sequence>
<dbReference type="AlphaFoldDB" id="A0A4U0TUZ6"/>
<proteinExistence type="predicted"/>
<keyword evidence="3" id="KW-1185">Reference proteome</keyword>
<feature type="region of interest" description="Disordered" evidence="1">
    <location>
        <begin position="88"/>
        <end position="108"/>
    </location>
</feature>
<feature type="compositionally biased region" description="Basic and acidic residues" evidence="1">
    <location>
        <begin position="88"/>
        <end position="103"/>
    </location>
</feature>
<evidence type="ECO:0000256" key="1">
    <source>
        <dbReference type="SAM" id="MobiDB-lite"/>
    </source>
</evidence>
<evidence type="ECO:0008006" key="4">
    <source>
        <dbReference type="Google" id="ProtNLM"/>
    </source>
</evidence>
<evidence type="ECO:0000313" key="2">
    <source>
        <dbReference type="EMBL" id="TKA26173.1"/>
    </source>
</evidence>